<comment type="caution">
    <text evidence="2">The sequence shown here is derived from an EMBL/GenBank/DDBJ whole genome shotgun (WGS) entry which is preliminary data.</text>
</comment>
<feature type="region of interest" description="Disordered" evidence="1">
    <location>
        <begin position="90"/>
        <end position="137"/>
    </location>
</feature>
<evidence type="ECO:0000313" key="2">
    <source>
        <dbReference type="EMBL" id="GAA5501033.1"/>
    </source>
</evidence>
<proteinExistence type="predicted"/>
<feature type="compositionally biased region" description="Pro residues" evidence="1">
    <location>
        <begin position="97"/>
        <end position="106"/>
    </location>
</feature>
<dbReference type="EMBL" id="BAABRN010000006">
    <property type="protein sequence ID" value="GAA5501033.1"/>
    <property type="molecule type" value="Genomic_DNA"/>
</dbReference>
<dbReference type="Proteomes" id="UP001458946">
    <property type="component" value="Unassembled WGS sequence"/>
</dbReference>
<reference evidence="2 3" key="1">
    <citation type="submission" date="2024-02" db="EMBL/GenBank/DDBJ databases">
        <title>Deinococcus xinjiangensis NBRC 107630.</title>
        <authorList>
            <person name="Ichikawa N."/>
            <person name="Katano-Makiyama Y."/>
            <person name="Hidaka K."/>
        </authorList>
    </citation>
    <scope>NUCLEOTIDE SEQUENCE [LARGE SCALE GENOMIC DNA]</scope>
    <source>
        <strain evidence="2 3">NBRC 107630</strain>
    </source>
</reference>
<organism evidence="2 3">
    <name type="scientific">Deinococcus xinjiangensis</name>
    <dbReference type="NCBI Taxonomy" id="457454"/>
    <lineage>
        <taxon>Bacteria</taxon>
        <taxon>Thermotogati</taxon>
        <taxon>Deinococcota</taxon>
        <taxon>Deinococci</taxon>
        <taxon>Deinococcales</taxon>
        <taxon>Deinococcaceae</taxon>
        <taxon>Deinococcus</taxon>
    </lineage>
</organism>
<sequence>MLTLHQGEMWQLDLPDTVSKVTSIRGDQVDVAVDGNIVQLKAAQNSGWGQLTIRLTNGDALQFVYNLASANGKLIQRVVINYPSDTAPMLASQEAPTAPPAAPNPDLPLAKIGDAGPAATRPPQPGEQVQAGPQPAPSWLSFAFTGGTRSGQSMTLNYSLTNKGQDALLFNPRGVSMRAGTSNVPVSYLGDQNTPIRVNAGQTVFGSLVIDTSASKMGAPVTWSWIGSTLDRQKQYDIGGPLALVLSGVGNDH</sequence>
<protein>
    <submittedName>
        <fullName evidence="2">Uncharacterized protein</fullName>
    </submittedName>
</protein>
<evidence type="ECO:0000313" key="3">
    <source>
        <dbReference type="Proteomes" id="UP001458946"/>
    </source>
</evidence>
<name>A0ABP9VAI5_9DEIO</name>
<keyword evidence="3" id="KW-1185">Reference proteome</keyword>
<evidence type="ECO:0000256" key="1">
    <source>
        <dbReference type="SAM" id="MobiDB-lite"/>
    </source>
</evidence>
<accession>A0ABP9VAI5</accession>
<gene>
    <name evidence="2" type="ORF">Dxin01_00764</name>
</gene>